<dbReference type="PANTHER" id="PTHR28627:SF1">
    <property type="entry name" value="CYTOCHROME C OXIDASE ASSEMBLY FACTOR 5"/>
    <property type="match status" value="1"/>
</dbReference>
<sequence length="119" mass="13564">MPSSCNDIRAALATCLQESDCVMVNRHPARDCIRPPLNETLPTQCQQLQRGLAECKRGMIDMRKRFRGNKPISMTTDKDGSAGKGMLYAGRPVFGEEERKRAEQMEKEHQERVERGEVR</sequence>
<gene>
    <name evidence="4" type="ORF">BDY21DRAFT_292197</name>
</gene>
<keyword evidence="2" id="KW-1015">Disulfide bond</keyword>
<dbReference type="PANTHER" id="PTHR28627">
    <property type="entry name" value="CYTOCHROME C OXIDASE ASSEMBLY FACTOR 5"/>
    <property type="match status" value="1"/>
</dbReference>
<evidence type="ECO:0000313" key="5">
    <source>
        <dbReference type="Proteomes" id="UP000799766"/>
    </source>
</evidence>
<comment type="similarity">
    <text evidence="1">Belongs to the PET191 family.</text>
</comment>
<feature type="region of interest" description="Disordered" evidence="3">
    <location>
        <begin position="67"/>
        <end position="119"/>
    </location>
</feature>
<dbReference type="Pfam" id="PF10203">
    <property type="entry name" value="Pet191_N"/>
    <property type="match status" value="1"/>
</dbReference>
<reference evidence="4" key="1">
    <citation type="journal article" date="2020" name="Stud. Mycol.">
        <title>101 Dothideomycetes genomes: a test case for predicting lifestyles and emergence of pathogens.</title>
        <authorList>
            <person name="Haridas S."/>
            <person name="Albert R."/>
            <person name="Binder M."/>
            <person name="Bloem J."/>
            <person name="Labutti K."/>
            <person name="Salamov A."/>
            <person name="Andreopoulos B."/>
            <person name="Baker S."/>
            <person name="Barry K."/>
            <person name="Bills G."/>
            <person name="Bluhm B."/>
            <person name="Cannon C."/>
            <person name="Castanera R."/>
            <person name="Culley D."/>
            <person name="Daum C."/>
            <person name="Ezra D."/>
            <person name="Gonzalez J."/>
            <person name="Henrissat B."/>
            <person name="Kuo A."/>
            <person name="Liang C."/>
            <person name="Lipzen A."/>
            <person name="Lutzoni F."/>
            <person name="Magnuson J."/>
            <person name="Mondo S."/>
            <person name="Nolan M."/>
            <person name="Ohm R."/>
            <person name="Pangilinan J."/>
            <person name="Park H.-J."/>
            <person name="Ramirez L."/>
            <person name="Alfaro M."/>
            <person name="Sun H."/>
            <person name="Tritt A."/>
            <person name="Yoshinaga Y."/>
            <person name="Zwiers L.-H."/>
            <person name="Turgeon B."/>
            <person name="Goodwin S."/>
            <person name="Spatafora J."/>
            <person name="Crous P."/>
            <person name="Grigoriev I."/>
        </authorList>
    </citation>
    <scope>NUCLEOTIDE SEQUENCE</scope>
    <source>
        <strain evidence="4">ATCC 16933</strain>
    </source>
</reference>
<evidence type="ECO:0000256" key="1">
    <source>
        <dbReference type="ARBA" id="ARBA00007785"/>
    </source>
</evidence>
<dbReference type="EMBL" id="MU001694">
    <property type="protein sequence ID" value="KAF2453956.1"/>
    <property type="molecule type" value="Genomic_DNA"/>
</dbReference>
<evidence type="ECO:0000313" key="4">
    <source>
        <dbReference type="EMBL" id="KAF2453956.1"/>
    </source>
</evidence>
<evidence type="ECO:0000256" key="2">
    <source>
        <dbReference type="ARBA" id="ARBA00023157"/>
    </source>
</evidence>
<keyword evidence="5" id="KW-1185">Reference proteome</keyword>
<dbReference type="Proteomes" id="UP000799766">
    <property type="component" value="Unassembled WGS sequence"/>
</dbReference>
<dbReference type="GO" id="GO:0033617">
    <property type="term" value="P:mitochondrial respiratory chain complex IV assembly"/>
    <property type="evidence" value="ECO:0007669"/>
    <property type="project" value="TreeGrafter"/>
</dbReference>
<dbReference type="OrthoDB" id="282149at2759"/>
<dbReference type="GO" id="GO:0005739">
    <property type="term" value="C:mitochondrion"/>
    <property type="evidence" value="ECO:0007669"/>
    <property type="project" value="TreeGrafter"/>
</dbReference>
<dbReference type="AlphaFoldDB" id="A0A6A6NQG2"/>
<accession>A0A6A6NQG2</accession>
<evidence type="ECO:0000256" key="3">
    <source>
        <dbReference type="SAM" id="MobiDB-lite"/>
    </source>
</evidence>
<feature type="compositionally biased region" description="Basic and acidic residues" evidence="3">
    <location>
        <begin position="94"/>
        <end position="119"/>
    </location>
</feature>
<name>A0A6A6NQG2_9PEZI</name>
<proteinExistence type="inferred from homology"/>
<dbReference type="InterPro" id="IPR018793">
    <property type="entry name" value="Cyt_c_oxidase_assmbl_Pet191"/>
</dbReference>
<organism evidence="4 5">
    <name type="scientific">Lineolata rhizophorae</name>
    <dbReference type="NCBI Taxonomy" id="578093"/>
    <lineage>
        <taxon>Eukaryota</taxon>
        <taxon>Fungi</taxon>
        <taxon>Dikarya</taxon>
        <taxon>Ascomycota</taxon>
        <taxon>Pezizomycotina</taxon>
        <taxon>Dothideomycetes</taxon>
        <taxon>Dothideomycetes incertae sedis</taxon>
        <taxon>Lineolatales</taxon>
        <taxon>Lineolataceae</taxon>
        <taxon>Lineolata</taxon>
    </lineage>
</organism>
<protein>
    <submittedName>
        <fullName evidence="4">Cytochrome c oxidase assembly protein PET191-domain-containing protein</fullName>
    </submittedName>
</protein>